<evidence type="ECO:0000313" key="1">
    <source>
        <dbReference type="Proteomes" id="UP000887579"/>
    </source>
</evidence>
<sequence length="66" mass="7907">MFGEDIKKLWSSSKIQIYSKKTELKSLVENEINEQVRKHRHVEEILRQNQCQGELVEILVKCYEDD</sequence>
<organism evidence="1 2">
    <name type="scientific">Panagrolaimus sp. ES5</name>
    <dbReference type="NCBI Taxonomy" id="591445"/>
    <lineage>
        <taxon>Eukaryota</taxon>
        <taxon>Metazoa</taxon>
        <taxon>Ecdysozoa</taxon>
        <taxon>Nematoda</taxon>
        <taxon>Chromadorea</taxon>
        <taxon>Rhabditida</taxon>
        <taxon>Tylenchina</taxon>
        <taxon>Panagrolaimomorpha</taxon>
        <taxon>Panagrolaimoidea</taxon>
        <taxon>Panagrolaimidae</taxon>
        <taxon>Panagrolaimus</taxon>
    </lineage>
</organism>
<accession>A0AC34FUF0</accession>
<dbReference type="Proteomes" id="UP000887579">
    <property type="component" value="Unplaced"/>
</dbReference>
<evidence type="ECO:0000313" key="2">
    <source>
        <dbReference type="WBParaSite" id="ES5_v2.g21051.t1"/>
    </source>
</evidence>
<protein>
    <submittedName>
        <fullName evidence="2">Uncharacterized protein</fullName>
    </submittedName>
</protein>
<name>A0AC34FUF0_9BILA</name>
<reference evidence="2" key="1">
    <citation type="submission" date="2022-11" db="UniProtKB">
        <authorList>
            <consortium name="WormBaseParasite"/>
        </authorList>
    </citation>
    <scope>IDENTIFICATION</scope>
</reference>
<dbReference type="WBParaSite" id="ES5_v2.g21051.t1">
    <property type="protein sequence ID" value="ES5_v2.g21051.t1"/>
    <property type="gene ID" value="ES5_v2.g21051"/>
</dbReference>
<proteinExistence type="predicted"/>